<dbReference type="InterPro" id="IPR047109">
    <property type="entry name" value="CAD-like"/>
</dbReference>
<dbReference type="GO" id="GO:0008270">
    <property type="term" value="F:zinc ion binding"/>
    <property type="evidence" value="ECO:0007669"/>
    <property type="project" value="InterPro"/>
</dbReference>
<evidence type="ECO:0000256" key="1">
    <source>
        <dbReference type="ARBA" id="ARBA00001947"/>
    </source>
</evidence>
<dbReference type="EMBL" id="LT554386">
    <property type="protein sequence ID" value="SAM04517.1"/>
    <property type="molecule type" value="Genomic_DNA"/>
</dbReference>
<organism evidence="7">
    <name type="scientific">Absidia glauca</name>
    <name type="common">Pin mould</name>
    <dbReference type="NCBI Taxonomy" id="4829"/>
    <lineage>
        <taxon>Eukaryota</taxon>
        <taxon>Fungi</taxon>
        <taxon>Fungi incertae sedis</taxon>
        <taxon>Mucoromycota</taxon>
        <taxon>Mucoromycotina</taxon>
        <taxon>Mucoromycetes</taxon>
        <taxon>Mucorales</taxon>
        <taxon>Cunninghamellaceae</taxon>
        <taxon>Absidia</taxon>
    </lineage>
</organism>
<proteinExistence type="inferred from homology"/>
<dbReference type="CDD" id="cd05283">
    <property type="entry name" value="CAD1"/>
    <property type="match status" value="1"/>
</dbReference>
<dbReference type="InterPro" id="IPR011032">
    <property type="entry name" value="GroES-like_sf"/>
</dbReference>
<dbReference type="PANTHER" id="PTHR42683">
    <property type="entry name" value="ALDEHYDE REDUCTASE"/>
    <property type="match status" value="1"/>
</dbReference>
<dbReference type="Pfam" id="PF00107">
    <property type="entry name" value="ADH_zinc_N"/>
    <property type="match status" value="1"/>
</dbReference>
<dbReference type="STRING" id="4829.A0A168QEV4"/>
<dbReference type="InParanoid" id="A0A168QEV4"/>
<sequence length="348" mass="37867">MSSSDTFHGWSCTGKDEPLVWSELPLKQFDATTIEMEITHCGICGSDVHTMDSGWGPTQYPCVVGHEITGVVTRVGEKVTKVKVGDRAGVGAQSYSCLECDSCKTGHENLCENGIVGTYNSKWPSGDTTFGGYADKWRGDQHFVFKIPDSMTNEVAATFFCAGVTTFAPLRRYNVKKGDRVGVIGIGGLGHFAVLWAAAMGAEVVALSHSENKRQDAKALGCTDFVVAKNPDELAKHKDTLTHILCASYATDFDWAAYLPLLKHNGTFILVAAPEAPLTGIPPFALLLKQIQISGSIIGSPSQIEEMLEFAAEHNVKPWLNKYKMTDIASALQAFRDGKPRYRIVLEN</sequence>
<keyword evidence="2 5" id="KW-0479">Metal-binding</keyword>
<dbReference type="PROSITE" id="PS00059">
    <property type="entry name" value="ADH_ZINC"/>
    <property type="match status" value="1"/>
</dbReference>
<reference evidence="7" key="1">
    <citation type="submission" date="2016-04" db="EMBL/GenBank/DDBJ databases">
        <authorList>
            <person name="Evans L.H."/>
            <person name="Alamgir A."/>
            <person name="Owens N."/>
            <person name="Weber N.D."/>
            <person name="Virtaneva K."/>
            <person name="Barbian K."/>
            <person name="Babar A."/>
            <person name="Rosenke K."/>
        </authorList>
    </citation>
    <scope>NUCLEOTIDE SEQUENCE [LARGE SCALE GENOMIC DNA]</scope>
    <source>
        <strain evidence="7">CBS 101.48</strain>
    </source>
</reference>
<feature type="domain" description="Enoyl reductase (ER)" evidence="6">
    <location>
        <begin position="14"/>
        <end position="346"/>
    </location>
</feature>
<keyword evidence="8" id="KW-1185">Reference proteome</keyword>
<dbReference type="GO" id="GO:0016616">
    <property type="term" value="F:oxidoreductase activity, acting on the CH-OH group of donors, NAD or NADP as acceptor"/>
    <property type="evidence" value="ECO:0007669"/>
    <property type="project" value="InterPro"/>
</dbReference>
<dbReference type="InterPro" id="IPR013149">
    <property type="entry name" value="ADH-like_C"/>
</dbReference>
<evidence type="ECO:0000259" key="6">
    <source>
        <dbReference type="SMART" id="SM00829"/>
    </source>
</evidence>
<dbReference type="OrthoDB" id="1879366at2759"/>
<dbReference type="Proteomes" id="UP000078561">
    <property type="component" value="Unassembled WGS sequence"/>
</dbReference>
<dbReference type="InterPro" id="IPR013154">
    <property type="entry name" value="ADH-like_N"/>
</dbReference>
<dbReference type="Gene3D" id="3.40.50.720">
    <property type="entry name" value="NAD(P)-binding Rossmann-like Domain"/>
    <property type="match status" value="1"/>
</dbReference>
<dbReference type="AlphaFoldDB" id="A0A168QEV4"/>
<keyword evidence="4" id="KW-0560">Oxidoreductase</keyword>
<protein>
    <recommendedName>
        <fullName evidence="6">Enoyl reductase (ER) domain-containing protein</fullName>
    </recommendedName>
</protein>
<dbReference type="Pfam" id="PF08240">
    <property type="entry name" value="ADH_N"/>
    <property type="match status" value="1"/>
</dbReference>
<comment type="cofactor">
    <cofactor evidence="1 5">
        <name>Zn(2+)</name>
        <dbReference type="ChEBI" id="CHEBI:29105"/>
    </cofactor>
</comment>
<evidence type="ECO:0000313" key="8">
    <source>
        <dbReference type="Proteomes" id="UP000078561"/>
    </source>
</evidence>
<evidence type="ECO:0000256" key="5">
    <source>
        <dbReference type="RuleBase" id="RU361277"/>
    </source>
</evidence>
<dbReference type="SMART" id="SM00829">
    <property type="entry name" value="PKS_ER"/>
    <property type="match status" value="1"/>
</dbReference>
<dbReference type="InterPro" id="IPR002328">
    <property type="entry name" value="ADH_Zn_CS"/>
</dbReference>
<dbReference type="InterPro" id="IPR036291">
    <property type="entry name" value="NAD(P)-bd_dom_sf"/>
</dbReference>
<dbReference type="SUPFAM" id="SSF51735">
    <property type="entry name" value="NAD(P)-binding Rossmann-fold domains"/>
    <property type="match status" value="1"/>
</dbReference>
<evidence type="ECO:0000313" key="7">
    <source>
        <dbReference type="EMBL" id="SAM04517.1"/>
    </source>
</evidence>
<keyword evidence="3 5" id="KW-0862">Zinc</keyword>
<comment type="similarity">
    <text evidence="5">Belongs to the zinc-containing alcohol dehydrogenase family.</text>
</comment>
<dbReference type="OMA" id="RNEWGIA"/>
<accession>A0A168QEV4</accession>
<dbReference type="InterPro" id="IPR020843">
    <property type="entry name" value="ER"/>
</dbReference>
<evidence type="ECO:0000256" key="3">
    <source>
        <dbReference type="ARBA" id="ARBA00022833"/>
    </source>
</evidence>
<evidence type="ECO:0000256" key="4">
    <source>
        <dbReference type="ARBA" id="ARBA00023002"/>
    </source>
</evidence>
<dbReference type="SUPFAM" id="SSF50129">
    <property type="entry name" value="GroES-like"/>
    <property type="match status" value="1"/>
</dbReference>
<gene>
    <name evidence="7" type="primary">ABSGL_10381.1 scaffold 11921</name>
</gene>
<evidence type="ECO:0000256" key="2">
    <source>
        <dbReference type="ARBA" id="ARBA00022723"/>
    </source>
</evidence>
<dbReference type="FunCoup" id="A0A168QEV4">
    <property type="interactions" value="400"/>
</dbReference>
<name>A0A168QEV4_ABSGL</name>
<dbReference type="FunFam" id="3.40.50.720:FF:000022">
    <property type="entry name" value="Cinnamyl alcohol dehydrogenase"/>
    <property type="match status" value="1"/>
</dbReference>
<dbReference type="Gene3D" id="3.90.180.10">
    <property type="entry name" value="Medium-chain alcohol dehydrogenases, catalytic domain"/>
    <property type="match status" value="1"/>
</dbReference>